<feature type="coiled-coil region" evidence="1">
    <location>
        <begin position="121"/>
        <end position="155"/>
    </location>
</feature>
<dbReference type="RefSeq" id="WP_218091327.1">
    <property type="nucleotide sequence ID" value="NZ_CAJVAS010000004.1"/>
</dbReference>
<dbReference type="EMBL" id="CAJVAS010000004">
    <property type="protein sequence ID" value="CAG7612497.1"/>
    <property type="molecule type" value="Genomic_DNA"/>
</dbReference>
<keyword evidence="1" id="KW-0175">Coiled coil</keyword>
<dbReference type="NCBIfam" id="TIGR02833">
    <property type="entry name" value="spore_III_AB"/>
    <property type="match status" value="1"/>
</dbReference>
<keyword evidence="3" id="KW-1185">Reference proteome</keyword>
<reference evidence="2" key="1">
    <citation type="submission" date="2021-06" db="EMBL/GenBank/DDBJ databases">
        <authorList>
            <person name="Criscuolo A."/>
        </authorList>
    </citation>
    <scope>NUCLEOTIDE SEQUENCE</scope>
    <source>
        <strain evidence="2">CIP111600</strain>
    </source>
</reference>
<name>A0A916JXP8_9BACL</name>
<proteinExistence type="predicted"/>
<gene>
    <name evidence="2" type="primary">spoIIIAB</name>
    <name evidence="2" type="ORF">PAESOLCIP111_01538</name>
</gene>
<dbReference type="Proteomes" id="UP000693672">
    <property type="component" value="Unassembled WGS sequence"/>
</dbReference>
<evidence type="ECO:0000313" key="3">
    <source>
        <dbReference type="Proteomes" id="UP000693672"/>
    </source>
</evidence>
<dbReference type="PIRSF" id="PIRSF021435">
    <property type="entry name" value="SpoIIIAB"/>
    <property type="match status" value="1"/>
</dbReference>
<comment type="caution">
    <text evidence="2">The sequence shown here is derived from an EMBL/GenBank/DDBJ whole genome shotgun (WGS) entry which is preliminary data.</text>
</comment>
<evidence type="ECO:0000256" key="1">
    <source>
        <dbReference type="SAM" id="Coils"/>
    </source>
</evidence>
<dbReference type="AlphaFoldDB" id="A0A916JXP8"/>
<dbReference type="Pfam" id="PF09548">
    <property type="entry name" value="Spore_III_AB"/>
    <property type="match status" value="1"/>
</dbReference>
<organism evidence="2 3">
    <name type="scientific">Paenibacillus solanacearum</name>
    <dbReference type="NCBI Taxonomy" id="2048548"/>
    <lineage>
        <taxon>Bacteria</taxon>
        <taxon>Bacillati</taxon>
        <taxon>Bacillota</taxon>
        <taxon>Bacilli</taxon>
        <taxon>Bacillales</taxon>
        <taxon>Paenibacillaceae</taxon>
        <taxon>Paenibacillus</taxon>
    </lineage>
</organism>
<protein>
    <submittedName>
        <fullName evidence="2">Stage III sporulation protein AB</fullName>
    </submittedName>
</protein>
<accession>A0A916JXP8</accession>
<sequence>MLKLLGAMLILLSGALFGFYQAALLARRPKQIDELIRSLQRLETEIVYGFTPLPEALAHTGRSCSAPVSRLLLEAAEELKRAEGRSVQTIWHQAVSEAWRNTAMKVQERDIWLQIGSTLGLTDKEDQVKHLRLAASQLQTESDNAREEQQRYERMWKSLGVLMGALVVILMY</sequence>
<dbReference type="InterPro" id="IPR014198">
    <property type="entry name" value="Spore_III_AB"/>
</dbReference>
<evidence type="ECO:0000313" key="2">
    <source>
        <dbReference type="EMBL" id="CAG7612497.1"/>
    </source>
</evidence>